<comment type="caution">
    <text evidence="2">The sequence shown here is derived from an EMBL/GenBank/DDBJ whole genome shotgun (WGS) entry which is preliminary data.</text>
</comment>
<dbReference type="EMBL" id="LAZR01048847">
    <property type="protein sequence ID" value="KKK91004.1"/>
    <property type="molecule type" value="Genomic_DNA"/>
</dbReference>
<proteinExistence type="predicted"/>
<protein>
    <submittedName>
        <fullName evidence="2">Uncharacterized protein</fullName>
    </submittedName>
</protein>
<dbReference type="AlphaFoldDB" id="A0A0F9BK74"/>
<gene>
    <name evidence="2" type="ORF">LCGC14_2717320</name>
</gene>
<accession>A0A0F9BK74</accession>
<organism evidence="2">
    <name type="scientific">marine sediment metagenome</name>
    <dbReference type="NCBI Taxonomy" id="412755"/>
    <lineage>
        <taxon>unclassified sequences</taxon>
        <taxon>metagenomes</taxon>
        <taxon>ecological metagenomes</taxon>
    </lineage>
</organism>
<reference evidence="2" key="1">
    <citation type="journal article" date="2015" name="Nature">
        <title>Complex archaea that bridge the gap between prokaryotes and eukaryotes.</title>
        <authorList>
            <person name="Spang A."/>
            <person name="Saw J.H."/>
            <person name="Jorgensen S.L."/>
            <person name="Zaremba-Niedzwiedzka K."/>
            <person name="Martijn J."/>
            <person name="Lind A.E."/>
            <person name="van Eijk R."/>
            <person name="Schleper C."/>
            <person name="Guy L."/>
            <person name="Ettema T.J."/>
        </authorList>
    </citation>
    <scope>NUCLEOTIDE SEQUENCE</scope>
</reference>
<evidence type="ECO:0000313" key="2">
    <source>
        <dbReference type="EMBL" id="KKK91004.1"/>
    </source>
</evidence>
<feature type="region of interest" description="Disordered" evidence="1">
    <location>
        <begin position="70"/>
        <end position="91"/>
    </location>
</feature>
<name>A0A0F9BK74_9ZZZZ</name>
<evidence type="ECO:0000256" key="1">
    <source>
        <dbReference type="SAM" id="MobiDB-lite"/>
    </source>
</evidence>
<sequence>MKIIKLSAMTLALALPLFATTAQAQQLSPLDELRALSEIDGDMTTLTADEMRKMEVLAQVLGLDPTAAPAAAAAQPALPQPALDAPVSSDT</sequence>